<keyword evidence="2" id="KW-1185">Reference proteome</keyword>
<dbReference type="InterPro" id="IPR009355">
    <property type="entry name" value="Toluene_mOase_B"/>
</dbReference>
<keyword evidence="1" id="KW-0503">Monooxygenase</keyword>
<dbReference type="RefSeq" id="WP_123183757.1">
    <property type="nucleotide sequence ID" value="NZ_RHGB01000034.1"/>
</dbReference>
<organism evidence="1 2">
    <name type="scientific">Zhongshania marina</name>
    <dbReference type="NCBI Taxonomy" id="2304603"/>
    <lineage>
        <taxon>Bacteria</taxon>
        <taxon>Pseudomonadati</taxon>
        <taxon>Pseudomonadota</taxon>
        <taxon>Gammaproteobacteria</taxon>
        <taxon>Cellvibrionales</taxon>
        <taxon>Spongiibacteraceae</taxon>
        <taxon>Zhongshania</taxon>
    </lineage>
</organism>
<dbReference type="Gene3D" id="3.10.20.270">
    <property type="entry name" value="TmoB-like"/>
    <property type="match status" value="1"/>
</dbReference>
<name>A0ABX9VXS0_9GAMM</name>
<reference evidence="1 2" key="1">
    <citation type="submission" date="2018-10" db="EMBL/GenBank/DDBJ databases">
        <title>Draft genome sequence of Zhongshania sp. DSW25-10.</title>
        <authorList>
            <person name="Oh J."/>
        </authorList>
    </citation>
    <scope>NUCLEOTIDE SEQUENCE [LARGE SCALE GENOMIC DNA]</scope>
    <source>
        <strain evidence="1 2">DSW25-10</strain>
    </source>
</reference>
<sequence length="83" mass="9538">MAMFPIHSNFQGDFVVQLVPVDSDDTMDQVAEKCAYHSVGRRVKKRSGILRVRRHKSIELFDRNTKVCDSGLKPTEVIDIIYE</sequence>
<evidence type="ECO:0000313" key="2">
    <source>
        <dbReference type="Proteomes" id="UP000274695"/>
    </source>
</evidence>
<proteinExistence type="predicted"/>
<evidence type="ECO:0000313" key="1">
    <source>
        <dbReference type="EMBL" id="RNL57702.1"/>
    </source>
</evidence>
<dbReference type="InterPro" id="IPR036713">
    <property type="entry name" value="TmoB-like_sf"/>
</dbReference>
<protein>
    <submittedName>
        <fullName evidence="1">Toluene monooxygenase</fullName>
    </submittedName>
</protein>
<dbReference type="Pfam" id="PF06234">
    <property type="entry name" value="TmoB"/>
    <property type="match status" value="1"/>
</dbReference>
<gene>
    <name evidence="1" type="ORF">D0911_18670</name>
</gene>
<dbReference type="CDD" id="cd17042">
    <property type="entry name" value="Ubl_TmoB"/>
    <property type="match status" value="1"/>
</dbReference>
<accession>A0ABX9VXS0</accession>
<keyword evidence="1" id="KW-0560">Oxidoreductase</keyword>
<dbReference type="SUPFAM" id="SSF110814">
    <property type="entry name" value="TmoB-like"/>
    <property type="match status" value="1"/>
</dbReference>
<dbReference type="GO" id="GO:0004497">
    <property type="term" value="F:monooxygenase activity"/>
    <property type="evidence" value="ECO:0007669"/>
    <property type="project" value="UniProtKB-KW"/>
</dbReference>
<dbReference type="Proteomes" id="UP000274695">
    <property type="component" value="Unassembled WGS sequence"/>
</dbReference>
<comment type="caution">
    <text evidence="1">The sequence shown here is derived from an EMBL/GenBank/DDBJ whole genome shotgun (WGS) entry which is preliminary data.</text>
</comment>
<dbReference type="EMBL" id="RHGB01000034">
    <property type="protein sequence ID" value="RNL57702.1"/>
    <property type="molecule type" value="Genomic_DNA"/>
</dbReference>